<feature type="compositionally biased region" description="Pro residues" evidence="5">
    <location>
        <begin position="379"/>
        <end position="393"/>
    </location>
</feature>
<comment type="caution">
    <text evidence="8">The sequence shown here is derived from an EMBL/GenBank/DDBJ whole genome shotgun (WGS) entry which is preliminary data.</text>
</comment>
<evidence type="ECO:0000256" key="2">
    <source>
        <dbReference type="ARBA" id="ARBA00022692"/>
    </source>
</evidence>
<keyword evidence="4 6" id="KW-0472">Membrane</keyword>
<dbReference type="Pfam" id="PF06687">
    <property type="entry name" value="SUR7"/>
    <property type="match status" value="1"/>
</dbReference>
<feature type="compositionally biased region" description="Polar residues" evidence="5">
    <location>
        <begin position="681"/>
        <end position="704"/>
    </location>
</feature>
<name>A0AA38RF50_9PEZI</name>
<feature type="compositionally biased region" description="Pro residues" evidence="5">
    <location>
        <begin position="655"/>
        <end position="664"/>
    </location>
</feature>
<feature type="compositionally biased region" description="Gly residues" evidence="5">
    <location>
        <begin position="332"/>
        <end position="357"/>
    </location>
</feature>
<dbReference type="PANTHER" id="PTHR28013:SF3">
    <property type="entry name" value="PROTEIN DCV1-RELATED"/>
    <property type="match status" value="1"/>
</dbReference>
<feature type="compositionally biased region" description="Basic and acidic residues" evidence="5">
    <location>
        <begin position="238"/>
        <end position="250"/>
    </location>
</feature>
<feature type="compositionally biased region" description="Gly residues" evidence="5">
    <location>
        <begin position="365"/>
        <end position="378"/>
    </location>
</feature>
<dbReference type="PANTHER" id="PTHR28013">
    <property type="entry name" value="PROTEIN DCV1-RELATED"/>
    <property type="match status" value="1"/>
</dbReference>
<feature type="compositionally biased region" description="Polar residues" evidence="5">
    <location>
        <begin position="448"/>
        <end position="462"/>
    </location>
</feature>
<keyword evidence="9" id="KW-1185">Reference proteome</keyword>
<protein>
    <submittedName>
        <fullName evidence="8">Pali-domain-containing protein</fullName>
    </submittedName>
</protein>
<feature type="compositionally biased region" description="Polar residues" evidence="5">
    <location>
        <begin position="640"/>
        <end position="649"/>
    </location>
</feature>
<evidence type="ECO:0000256" key="4">
    <source>
        <dbReference type="ARBA" id="ARBA00023136"/>
    </source>
</evidence>
<feature type="region of interest" description="Disordered" evidence="5">
    <location>
        <begin position="522"/>
        <end position="725"/>
    </location>
</feature>
<feature type="chain" id="PRO_5041406672" evidence="7">
    <location>
        <begin position="26"/>
        <end position="725"/>
    </location>
</feature>
<feature type="compositionally biased region" description="Basic and acidic residues" evidence="5">
    <location>
        <begin position="531"/>
        <end position="540"/>
    </location>
</feature>
<dbReference type="GO" id="GO:0035838">
    <property type="term" value="C:growing cell tip"/>
    <property type="evidence" value="ECO:0007669"/>
    <property type="project" value="TreeGrafter"/>
</dbReference>
<reference evidence="8" key="1">
    <citation type="submission" date="2022-07" db="EMBL/GenBank/DDBJ databases">
        <title>Fungi with potential for degradation of polypropylene.</title>
        <authorList>
            <person name="Gostincar C."/>
        </authorList>
    </citation>
    <scope>NUCLEOTIDE SEQUENCE</scope>
    <source>
        <strain evidence="8">EXF-13287</strain>
    </source>
</reference>
<evidence type="ECO:0000313" key="8">
    <source>
        <dbReference type="EMBL" id="KAJ9130427.1"/>
    </source>
</evidence>
<dbReference type="Proteomes" id="UP001174691">
    <property type="component" value="Unassembled WGS sequence"/>
</dbReference>
<dbReference type="AlphaFoldDB" id="A0AA38RF50"/>
<dbReference type="EMBL" id="JANBVN010000270">
    <property type="protein sequence ID" value="KAJ9130427.1"/>
    <property type="molecule type" value="Genomic_DNA"/>
</dbReference>
<feature type="compositionally biased region" description="Polar residues" evidence="5">
    <location>
        <begin position="261"/>
        <end position="273"/>
    </location>
</feature>
<organism evidence="8 9">
    <name type="scientific">Coniochaeta hoffmannii</name>
    <dbReference type="NCBI Taxonomy" id="91930"/>
    <lineage>
        <taxon>Eukaryota</taxon>
        <taxon>Fungi</taxon>
        <taxon>Dikarya</taxon>
        <taxon>Ascomycota</taxon>
        <taxon>Pezizomycotina</taxon>
        <taxon>Sordariomycetes</taxon>
        <taxon>Sordariomycetidae</taxon>
        <taxon>Coniochaetales</taxon>
        <taxon>Coniochaetaceae</taxon>
        <taxon>Coniochaeta</taxon>
    </lineage>
</organism>
<evidence type="ECO:0000256" key="7">
    <source>
        <dbReference type="SAM" id="SignalP"/>
    </source>
</evidence>
<keyword evidence="2 6" id="KW-0812">Transmembrane</keyword>
<dbReference type="GO" id="GO:0032153">
    <property type="term" value="C:cell division site"/>
    <property type="evidence" value="ECO:0007669"/>
    <property type="project" value="TreeGrafter"/>
</dbReference>
<evidence type="ECO:0000256" key="3">
    <source>
        <dbReference type="ARBA" id="ARBA00022989"/>
    </source>
</evidence>
<dbReference type="InterPro" id="IPR009571">
    <property type="entry name" value="SUR7/Rim9-like_fungi"/>
</dbReference>
<feature type="transmembrane region" description="Helical" evidence="6">
    <location>
        <begin position="151"/>
        <end position="173"/>
    </location>
</feature>
<sequence length="725" mass="76287">MLRPATPLAVLLFAAFALLLISVLSTPIIKAIPLGTFKGVSFGVFGYCRPDSCSSFEIGYDTSSIFSADDSATFDLPSSTRTTLSAILVLHPVAAFLTLVMFVLAIVSHLHSPSHSSRYLLIVFIISLLTFIVCLLCFLVDVLLFVPHLAWGSYLVLAAAILTLLSSLVSCAMRRTIVSRKARRKRIAENAEMSGENYYNREAQVKPAPVVASTLEPTVPEVSGANGPGNDLPTFASFEKKDDRTSDERVPLTARSPADRSPNNIPTDLNSAPTAVDGALYNGYAGPNATRRSPSAGPPQRDQYGNPIQGAPDGYGMRRGPSFESMNSGNSRGRGGMPPGGYRGRGGYGPGRGGYNGYGPPPGSNGRGGYGGPGRGGYGPPPGGRGGYGPPPRGYGGGMRGGRTPPPGYQGAYDRRGSPAGAPYQGQNQYGRQLSPGPSAPGYMANASMPSVSTDSYGTQRDTLPRAESPPPMPEIDGTAAPVHAIEMDAASSSPARAPQGFGQFGIRESDSDVAGMLALQQGGSNMAQRHMSDASRYSEDETYVPPRQQWTQGPGRKSPAGMPVPLNVPGGNSSYRGSPAPAGQPGGQYYEDVDPRFESAPAAQNTSTSPHPRLPPSDSFEDIRDIPQGARSPAESDKSNFTSISQRGINPRWNAPPPFPPPNQSGGYGMSAIPRRPVAPSTNDVLLNSNPDFELPSSRTSPQRMGGQGMIPGSAYPGATRPPR</sequence>
<keyword evidence="3 6" id="KW-1133">Transmembrane helix</keyword>
<comment type="subcellular location">
    <subcellularLocation>
        <location evidence="1">Membrane</location>
        <topology evidence="1">Multi-pass membrane protein</topology>
    </subcellularLocation>
</comment>
<evidence type="ECO:0000256" key="1">
    <source>
        <dbReference type="ARBA" id="ARBA00004141"/>
    </source>
</evidence>
<gene>
    <name evidence="8" type="ORF">NKR19_g9899</name>
</gene>
<evidence type="ECO:0000313" key="9">
    <source>
        <dbReference type="Proteomes" id="UP001174691"/>
    </source>
</evidence>
<accession>A0AA38RF50</accession>
<dbReference type="InterPro" id="IPR051380">
    <property type="entry name" value="pH-response_reg_palI/RIM9"/>
</dbReference>
<dbReference type="GO" id="GO:0005886">
    <property type="term" value="C:plasma membrane"/>
    <property type="evidence" value="ECO:0007669"/>
    <property type="project" value="InterPro"/>
</dbReference>
<feature type="transmembrane region" description="Helical" evidence="6">
    <location>
        <begin position="84"/>
        <end position="107"/>
    </location>
</feature>
<keyword evidence="7" id="KW-0732">Signal</keyword>
<evidence type="ECO:0000256" key="6">
    <source>
        <dbReference type="SAM" id="Phobius"/>
    </source>
</evidence>
<proteinExistence type="predicted"/>
<feature type="transmembrane region" description="Helical" evidence="6">
    <location>
        <begin position="119"/>
        <end position="145"/>
    </location>
</feature>
<evidence type="ECO:0000256" key="5">
    <source>
        <dbReference type="SAM" id="MobiDB-lite"/>
    </source>
</evidence>
<feature type="signal peptide" evidence="7">
    <location>
        <begin position="1"/>
        <end position="25"/>
    </location>
</feature>
<feature type="compositionally biased region" description="Low complexity" evidence="5">
    <location>
        <begin position="580"/>
        <end position="591"/>
    </location>
</feature>
<feature type="region of interest" description="Disordered" evidence="5">
    <location>
        <begin position="218"/>
        <end position="509"/>
    </location>
</feature>